<dbReference type="InterPro" id="IPR000571">
    <property type="entry name" value="Znf_CCCH"/>
</dbReference>
<evidence type="ECO:0000256" key="1">
    <source>
        <dbReference type="ARBA" id="ARBA00022723"/>
    </source>
</evidence>
<dbReference type="SMART" id="SM00356">
    <property type="entry name" value="ZnF_C3H1"/>
    <property type="match status" value="5"/>
</dbReference>
<evidence type="ECO:0000256" key="6">
    <source>
        <dbReference type="PROSITE-ProRule" id="PRU00723"/>
    </source>
</evidence>
<reference evidence="9" key="2">
    <citation type="submission" date="2021-01" db="UniProtKB">
        <authorList>
            <consortium name="EnsemblMetazoa"/>
        </authorList>
    </citation>
    <scope>IDENTIFICATION</scope>
</reference>
<dbReference type="Proteomes" id="UP000007110">
    <property type="component" value="Unassembled WGS sequence"/>
</dbReference>
<feature type="compositionally biased region" description="Basic and acidic residues" evidence="7">
    <location>
        <begin position="339"/>
        <end position="373"/>
    </location>
</feature>
<name>A0A7M7N490_STRPU</name>
<dbReference type="GO" id="GO:0005634">
    <property type="term" value="C:nucleus"/>
    <property type="evidence" value="ECO:0007669"/>
    <property type="project" value="UniProtKB-ARBA"/>
</dbReference>
<dbReference type="Pfam" id="PF00642">
    <property type="entry name" value="zf-CCCH"/>
    <property type="match status" value="1"/>
</dbReference>
<feature type="compositionally biased region" description="Low complexity" evidence="7">
    <location>
        <begin position="458"/>
        <end position="467"/>
    </location>
</feature>
<reference evidence="10" key="1">
    <citation type="submission" date="2015-02" db="EMBL/GenBank/DDBJ databases">
        <title>Genome sequencing for Strongylocentrotus purpuratus.</title>
        <authorList>
            <person name="Murali S."/>
            <person name="Liu Y."/>
            <person name="Vee V."/>
            <person name="English A."/>
            <person name="Wang M."/>
            <person name="Skinner E."/>
            <person name="Han Y."/>
            <person name="Muzny D.M."/>
            <person name="Worley K.C."/>
            <person name="Gibbs R.A."/>
        </authorList>
    </citation>
    <scope>NUCLEOTIDE SEQUENCE</scope>
</reference>
<evidence type="ECO:0000313" key="9">
    <source>
        <dbReference type="EnsemblMetazoa" id="XP_030831015"/>
    </source>
</evidence>
<dbReference type="PANTHER" id="PTHR46156">
    <property type="entry name" value="CCCH ZINGC FINGER"/>
    <property type="match status" value="1"/>
</dbReference>
<dbReference type="InParanoid" id="A0A7M7N490"/>
<dbReference type="SUPFAM" id="SSF90229">
    <property type="entry name" value="CCCH zinc finger"/>
    <property type="match status" value="2"/>
</dbReference>
<dbReference type="GeneID" id="580648"/>
<sequence length="488" mass="54583">MRKVSNRTPRKTPPKQSSNSSPFKWQARKPTPPQPATPDTFMRRRMHFVLTHTPVLLRTRFRLINSQNHNSTLTGLTPKQPLLKKTRTKLIRKSASTLPSPSQKHSRSLVVIAKGVHYHQSRSGKSLRRISGSSPILPASSSAHRWPSNTRWKQGSLSSVWTASAHRVYQRQGAMKVSSTQWVANRVLRRTIQSKIQRGHKDLKSQPYCKFYNRYGRCHRGDKCPYIHDPEKVAVCTQFLRGTCKKTDGSCPFSHKASKDKMPVCVYFLKGVCNRDDCPYSHVKVSKKAEVCQEFLHGYCPRGAKCKNKHTLDCAEFNETGQCKLGNKCPLWHRKRKTKSEGRKGVKRRASEGEKVPSKRSNTREKHTSKSKQDTALVEDVYSKADDGDDIDTQKTDDESGSMPSFIALDSDSNQSTPDDSTSKKTSSLHFGGRPALKIRPLFAPSMGASTSHQGQCSSDSSSSSSSLLKPSVTTATGCSTEEQDAHP</sequence>
<keyword evidence="3 6" id="KW-0863">Zinc-finger</keyword>
<dbReference type="RefSeq" id="XP_030831015.1">
    <property type="nucleotide sequence ID" value="XM_030975155.1"/>
</dbReference>
<dbReference type="AlphaFoldDB" id="A0A7M7N490"/>
<dbReference type="PANTHER" id="PTHR46156:SF1">
    <property type="entry name" value="ZINC FINGER CCCH DOMAIN-CONTAINING PROTEIN 3"/>
    <property type="match status" value="1"/>
</dbReference>
<feature type="compositionally biased region" description="Basic residues" evidence="7">
    <location>
        <begin position="1"/>
        <end position="13"/>
    </location>
</feature>
<keyword evidence="10" id="KW-1185">Reference proteome</keyword>
<feature type="domain" description="C3H1-type" evidence="8">
    <location>
        <begin position="235"/>
        <end position="258"/>
    </location>
</feature>
<feature type="region of interest" description="Disordered" evidence="7">
    <location>
        <begin position="336"/>
        <end position="488"/>
    </location>
</feature>
<feature type="compositionally biased region" description="Polar residues" evidence="7">
    <location>
        <begin position="448"/>
        <end position="457"/>
    </location>
</feature>
<evidence type="ECO:0000313" key="10">
    <source>
        <dbReference type="Proteomes" id="UP000007110"/>
    </source>
</evidence>
<feature type="compositionally biased region" description="Low complexity" evidence="7">
    <location>
        <begin position="416"/>
        <end position="428"/>
    </location>
</feature>
<feature type="domain" description="C3H1-type" evidence="8">
    <location>
        <begin position="286"/>
        <end position="313"/>
    </location>
</feature>
<evidence type="ECO:0000259" key="8">
    <source>
        <dbReference type="PROSITE" id="PS50103"/>
    </source>
</evidence>
<feature type="zinc finger region" description="C3H1-type" evidence="6">
    <location>
        <begin position="235"/>
        <end position="258"/>
    </location>
</feature>
<evidence type="ECO:0000256" key="2">
    <source>
        <dbReference type="ARBA" id="ARBA00022737"/>
    </source>
</evidence>
<evidence type="ECO:0000256" key="5">
    <source>
        <dbReference type="ARBA" id="ARBA00071600"/>
    </source>
</evidence>
<feature type="domain" description="C3H1-type" evidence="8">
    <location>
        <begin position="203"/>
        <end position="231"/>
    </location>
</feature>
<dbReference type="FunFam" id="4.10.1000.10:FF:000008">
    <property type="entry name" value="zinc finger CCCH domain-containing protein 3"/>
    <property type="match status" value="1"/>
</dbReference>
<feature type="compositionally biased region" description="Basic and acidic residues" evidence="7">
    <location>
        <begin position="381"/>
        <end position="398"/>
    </location>
</feature>
<evidence type="ECO:0000256" key="3">
    <source>
        <dbReference type="ARBA" id="ARBA00022771"/>
    </source>
</evidence>
<dbReference type="EnsemblMetazoa" id="XM_030975155">
    <property type="protein sequence ID" value="XP_030831015"/>
    <property type="gene ID" value="LOC580648"/>
</dbReference>
<evidence type="ECO:0000256" key="4">
    <source>
        <dbReference type="ARBA" id="ARBA00022833"/>
    </source>
</evidence>
<dbReference type="PROSITE" id="PS50103">
    <property type="entry name" value="ZF_C3H1"/>
    <property type="match status" value="4"/>
</dbReference>
<proteinExistence type="predicted"/>
<protein>
    <recommendedName>
        <fullName evidence="5">Zinc finger CCCH domain-containing protein 3</fullName>
    </recommendedName>
</protein>
<feature type="region of interest" description="Disordered" evidence="7">
    <location>
        <begin position="1"/>
        <end position="40"/>
    </location>
</feature>
<feature type="zinc finger region" description="C3H1-type" evidence="6">
    <location>
        <begin position="203"/>
        <end position="231"/>
    </location>
</feature>
<feature type="zinc finger region" description="C3H1-type" evidence="6">
    <location>
        <begin position="286"/>
        <end position="313"/>
    </location>
</feature>
<feature type="zinc finger region" description="C3H1-type" evidence="6">
    <location>
        <begin position="259"/>
        <end position="285"/>
    </location>
</feature>
<organism evidence="9 10">
    <name type="scientific">Strongylocentrotus purpuratus</name>
    <name type="common">Purple sea urchin</name>
    <dbReference type="NCBI Taxonomy" id="7668"/>
    <lineage>
        <taxon>Eukaryota</taxon>
        <taxon>Metazoa</taxon>
        <taxon>Echinodermata</taxon>
        <taxon>Eleutherozoa</taxon>
        <taxon>Echinozoa</taxon>
        <taxon>Echinoidea</taxon>
        <taxon>Euechinoidea</taxon>
        <taxon>Echinacea</taxon>
        <taxon>Camarodonta</taxon>
        <taxon>Echinidea</taxon>
        <taxon>Strongylocentrotidae</taxon>
        <taxon>Strongylocentrotus</taxon>
    </lineage>
</organism>
<feature type="compositionally biased region" description="Polar residues" evidence="7">
    <location>
        <begin position="468"/>
        <end position="481"/>
    </location>
</feature>
<keyword evidence="2" id="KW-0677">Repeat</keyword>
<feature type="domain" description="C3H1-type" evidence="8">
    <location>
        <begin position="259"/>
        <end position="285"/>
    </location>
</feature>
<feature type="compositionally biased region" description="Polar residues" evidence="7">
    <location>
        <begin position="14"/>
        <end position="23"/>
    </location>
</feature>
<evidence type="ECO:0000256" key="7">
    <source>
        <dbReference type="SAM" id="MobiDB-lite"/>
    </source>
</evidence>
<dbReference type="InterPro" id="IPR036855">
    <property type="entry name" value="Znf_CCCH_sf"/>
</dbReference>
<dbReference type="GO" id="GO:0008270">
    <property type="term" value="F:zinc ion binding"/>
    <property type="evidence" value="ECO:0007669"/>
    <property type="project" value="UniProtKB-KW"/>
</dbReference>
<dbReference type="KEGG" id="spu:580648"/>
<accession>A0A7M7N490</accession>
<dbReference type="Gene3D" id="4.10.1000.10">
    <property type="entry name" value="Zinc finger, CCCH-type"/>
    <property type="match status" value="3"/>
</dbReference>
<keyword evidence="1 6" id="KW-0479">Metal-binding</keyword>
<keyword evidence="4 6" id="KW-0862">Zinc</keyword>
<dbReference type="OrthoDB" id="3247158at2759"/>